<comment type="caution">
    <text evidence="1">The sequence shown here is derived from an EMBL/GenBank/DDBJ whole genome shotgun (WGS) entry which is preliminary data.</text>
</comment>
<accession>A0AA38ILP3</accession>
<evidence type="ECO:0000313" key="2">
    <source>
        <dbReference type="Proteomes" id="UP001168821"/>
    </source>
</evidence>
<sequence>MTRAGLCVRTVSLFRPEPGLFNALSTLLCETEAADEQARSHTSKNTPNEIKRVVKNTHRYTSCLEFGRKLVLQWKHLLGESLFEEGGCREEKINGDAVVTEATRREGDKGEKALCPTRFKVHVDV</sequence>
<protein>
    <submittedName>
        <fullName evidence="1">Uncharacterized protein</fullName>
    </submittedName>
</protein>
<evidence type="ECO:0000313" key="1">
    <source>
        <dbReference type="EMBL" id="KAJ3657661.1"/>
    </source>
</evidence>
<keyword evidence="2" id="KW-1185">Reference proteome</keyword>
<reference evidence="1" key="1">
    <citation type="journal article" date="2023" name="G3 (Bethesda)">
        <title>Whole genome assemblies of Zophobas morio and Tenebrio molitor.</title>
        <authorList>
            <person name="Kaur S."/>
            <person name="Stinson S.A."/>
            <person name="diCenzo G.C."/>
        </authorList>
    </citation>
    <scope>NUCLEOTIDE SEQUENCE</scope>
    <source>
        <strain evidence="1">QUZm001</strain>
    </source>
</reference>
<organism evidence="1 2">
    <name type="scientific">Zophobas morio</name>
    <dbReference type="NCBI Taxonomy" id="2755281"/>
    <lineage>
        <taxon>Eukaryota</taxon>
        <taxon>Metazoa</taxon>
        <taxon>Ecdysozoa</taxon>
        <taxon>Arthropoda</taxon>
        <taxon>Hexapoda</taxon>
        <taxon>Insecta</taxon>
        <taxon>Pterygota</taxon>
        <taxon>Neoptera</taxon>
        <taxon>Endopterygota</taxon>
        <taxon>Coleoptera</taxon>
        <taxon>Polyphaga</taxon>
        <taxon>Cucujiformia</taxon>
        <taxon>Tenebrionidae</taxon>
        <taxon>Zophobas</taxon>
    </lineage>
</organism>
<name>A0AA38ILP3_9CUCU</name>
<dbReference type="EMBL" id="JALNTZ010000003">
    <property type="protein sequence ID" value="KAJ3657661.1"/>
    <property type="molecule type" value="Genomic_DNA"/>
</dbReference>
<gene>
    <name evidence="1" type="ORF">Zmor_009448</name>
</gene>
<dbReference type="AlphaFoldDB" id="A0AA38ILP3"/>
<proteinExistence type="predicted"/>
<dbReference type="Proteomes" id="UP001168821">
    <property type="component" value="Unassembled WGS sequence"/>
</dbReference>